<organism evidence="7 8">
    <name type="scientific">Loxostege sticticalis</name>
    <name type="common">Beet webworm moth</name>
    <dbReference type="NCBI Taxonomy" id="481309"/>
    <lineage>
        <taxon>Eukaryota</taxon>
        <taxon>Metazoa</taxon>
        <taxon>Ecdysozoa</taxon>
        <taxon>Arthropoda</taxon>
        <taxon>Hexapoda</taxon>
        <taxon>Insecta</taxon>
        <taxon>Pterygota</taxon>
        <taxon>Neoptera</taxon>
        <taxon>Endopterygota</taxon>
        <taxon>Lepidoptera</taxon>
        <taxon>Glossata</taxon>
        <taxon>Ditrysia</taxon>
        <taxon>Pyraloidea</taxon>
        <taxon>Crambidae</taxon>
        <taxon>Pyraustinae</taxon>
        <taxon>Loxostege</taxon>
    </lineage>
</organism>
<reference evidence="7 8" key="1">
    <citation type="submission" date="2024-06" db="EMBL/GenBank/DDBJ databases">
        <title>A chromosome-level genome assembly of beet webworm, Loxostege sticticalis.</title>
        <authorList>
            <person name="Zhang Y."/>
        </authorList>
    </citation>
    <scope>NUCLEOTIDE SEQUENCE [LARGE SCALE GENOMIC DNA]</scope>
    <source>
        <strain evidence="7">AQ026</strain>
        <tissue evidence="7">Whole body</tissue>
    </source>
</reference>
<accession>A0ABR3IMC3</accession>
<dbReference type="InterPro" id="IPR057279">
    <property type="entry name" value="MGAT4"/>
</dbReference>
<gene>
    <name evidence="7" type="ORF">ABMA27_000158</name>
</gene>
<dbReference type="Pfam" id="PF04666">
    <property type="entry name" value="MGAT4_cons"/>
    <property type="match status" value="1"/>
</dbReference>
<feature type="transmembrane region" description="Helical" evidence="4">
    <location>
        <begin position="20"/>
        <end position="38"/>
    </location>
</feature>
<evidence type="ECO:0000256" key="3">
    <source>
        <dbReference type="ARBA" id="ARBA00022679"/>
    </source>
</evidence>
<evidence type="ECO:0000256" key="4">
    <source>
        <dbReference type="SAM" id="Phobius"/>
    </source>
</evidence>
<evidence type="ECO:0000313" key="7">
    <source>
        <dbReference type="EMBL" id="KAL0902238.1"/>
    </source>
</evidence>
<keyword evidence="4" id="KW-0812">Transmembrane</keyword>
<dbReference type="PANTHER" id="PTHR12062">
    <property type="entry name" value="N-ACETYLGLUCOSAMINYLTRANSFERASE VI"/>
    <property type="match status" value="1"/>
</dbReference>
<evidence type="ECO:0008006" key="9">
    <source>
        <dbReference type="Google" id="ProtNLM"/>
    </source>
</evidence>
<dbReference type="EMBL" id="JBEUOH010000001">
    <property type="protein sequence ID" value="KAL0902238.1"/>
    <property type="molecule type" value="Genomic_DNA"/>
</dbReference>
<proteinExistence type="predicted"/>
<evidence type="ECO:0000259" key="6">
    <source>
        <dbReference type="Pfam" id="PF23524"/>
    </source>
</evidence>
<name>A0ABR3IMC3_LOXSC</name>
<evidence type="ECO:0000259" key="5">
    <source>
        <dbReference type="Pfam" id="PF04666"/>
    </source>
</evidence>
<protein>
    <recommendedName>
        <fullName evidence="9">Alpha-1,3-mannosyl-glycoprotein 4-beta-N-acetylglucosaminyltransferase A</fullName>
    </recommendedName>
</protein>
<feature type="domain" description="MGAT4 A/B/C C-terminal" evidence="6">
    <location>
        <begin position="396"/>
        <end position="505"/>
    </location>
</feature>
<keyword evidence="8" id="KW-1185">Reference proteome</keyword>
<keyword evidence="2" id="KW-0328">Glycosyltransferase</keyword>
<evidence type="ECO:0000313" key="8">
    <source>
        <dbReference type="Proteomes" id="UP001549920"/>
    </source>
</evidence>
<keyword evidence="4" id="KW-1133">Transmembrane helix</keyword>
<dbReference type="Proteomes" id="UP001549920">
    <property type="component" value="Unassembled WGS sequence"/>
</dbReference>
<feature type="domain" description="MGAT4 conserved region" evidence="5">
    <location>
        <begin position="116"/>
        <end position="377"/>
    </location>
</feature>
<keyword evidence="3" id="KW-0808">Transferase</keyword>
<keyword evidence="4" id="KW-0472">Membrane</keyword>
<sequence>MHFLGDRTYYGHITLRKRLLLIFMFCVGLFTMSFFKTVEVVQSRVENTKAQYLYEACEEKLRVLEAQTQTPVHSKPSKIYRRQLSTAIQLQLSKMNGTKASKGFQHIKPLDSSNFIFPHLSKDSEGLIPAYHMNSNRNMVDIVIGVPTVKRDRGNYLNRTLRDLMDGVVDDQTTILVIVMIGEIDLKYVLDTALAIEKEFPHEIETGLLQIISPSEAYYPNIETLPATFSDSVMRTRWRAKLVMDRVFLMAYGHTKGSFYLMMEDDFVAKKSYIKAVKSYISYCTQTKPDWLVIEFSHYFGSVGKLFRSYDVRHFILYLQLFYYNKPLELLIENYLEDKACGKIKTTEQCFNNIAKIRIKNPSSLFLHIGKYMKVEESKAVAGHTFFPHENPPLKAVVSDIKELPFHTAKMAYNGEYIFMGVYPEPGDVIEFWFQNPTELKSYLFQTGNYQNTNDLLKKADVEVLPAGGFRHNFTKVGSFDEFGLAKGNLDNFGPLDAIRLRVTDYGLRDSGKVVISEIELVPKDAKKLN</sequence>
<comment type="caution">
    <text evidence="7">The sequence shown here is derived from an EMBL/GenBank/DDBJ whole genome shotgun (WGS) entry which is preliminary data.</text>
</comment>
<evidence type="ECO:0000256" key="2">
    <source>
        <dbReference type="ARBA" id="ARBA00022676"/>
    </source>
</evidence>
<evidence type="ECO:0000256" key="1">
    <source>
        <dbReference type="ARBA" id="ARBA00004922"/>
    </source>
</evidence>
<dbReference type="PANTHER" id="PTHR12062:SF9">
    <property type="entry name" value="ALPHA-1,3-MANNOSYL-GLYCOPROTEIN 4-BETA-N-ACETYLGLUCOSAMINYLTRANSFERASE A, ISOFORM A"/>
    <property type="match status" value="1"/>
</dbReference>
<dbReference type="InterPro" id="IPR006759">
    <property type="entry name" value="Glyco_transf_54"/>
</dbReference>
<comment type="pathway">
    <text evidence="1">Protein modification; protein glycosylation.</text>
</comment>
<dbReference type="InterPro" id="IPR056576">
    <property type="entry name" value="MGAT4_A/B/C_C"/>
</dbReference>
<dbReference type="Pfam" id="PF23524">
    <property type="entry name" value="MGAT4A_C"/>
    <property type="match status" value="1"/>
</dbReference>